<keyword evidence="1" id="KW-0732">Signal</keyword>
<dbReference type="SUPFAM" id="SSF53850">
    <property type="entry name" value="Periplasmic binding protein-like II"/>
    <property type="match status" value="1"/>
</dbReference>
<dbReference type="eggNOG" id="COG2113">
    <property type="taxonomic scope" value="Bacteria"/>
</dbReference>
<dbReference type="GO" id="GO:0022857">
    <property type="term" value="F:transmembrane transporter activity"/>
    <property type="evidence" value="ECO:0007669"/>
    <property type="project" value="InterPro"/>
</dbReference>
<feature type="domain" description="ABC-type glycine betaine transport system substrate-binding" evidence="2">
    <location>
        <begin position="39"/>
        <end position="331"/>
    </location>
</feature>
<dbReference type="Gene3D" id="3.40.190.100">
    <property type="entry name" value="Glycine betaine-binding periplasmic protein, domain 2"/>
    <property type="match status" value="1"/>
</dbReference>
<reference evidence="4" key="1">
    <citation type="journal article" date="2004" name="Environ. Microbiol.">
        <title>The genome of Desulfotalea psychrophila, a sulfate-reducing bacterium from permanently cold Arctic sediments.</title>
        <authorList>
            <person name="Rabus R."/>
            <person name="Ruepp A."/>
            <person name="Frickey T."/>
            <person name="Rattei T."/>
            <person name="Fartmann B."/>
            <person name="Stark M."/>
            <person name="Bauer M."/>
            <person name="Zibat A."/>
            <person name="Lombardot T."/>
            <person name="Becker I."/>
            <person name="Amann J."/>
            <person name="Gellner K."/>
            <person name="Teeling H."/>
            <person name="Leuschner W.D."/>
            <person name="Gloeckner F.-O."/>
            <person name="Lupas A.N."/>
            <person name="Amann R."/>
            <person name="Klenk H.-P."/>
        </authorList>
    </citation>
    <scope>NUCLEOTIDE SEQUENCE [LARGE SCALE GENOMIC DNA]</scope>
    <source>
        <strain evidence="4">DSM 12343 / LSv54</strain>
    </source>
</reference>
<evidence type="ECO:0000313" key="3">
    <source>
        <dbReference type="EMBL" id="CAG34937.1"/>
    </source>
</evidence>
<dbReference type="NCBIfam" id="NF008334">
    <property type="entry name" value="PRK11119.1"/>
    <property type="match status" value="1"/>
</dbReference>
<organism evidence="3 4">
    <name type="scientific">Desulfotalea psychrophila (strain LSv54 / DSM 12343)</name>
    <dbReference type="NCBI Taxonomy" id="177439"/>
    <lineage>
        <taxon>Bacteria</taxon>
        <taxon>Pseudomonadati</taxon>
        <taxon>Thermodesulfobacteriota</taxon>
        <taxon>Desulfobulbia</taxon>
        <taxon>Desulfobulbales</taxon>
        <taxon>Desulfocapsaceae</taxon>
        <taxon>Desulfotalea</taxon>
    </lineage>
</organism>
<name>Q6ART8_DESPS</name>
<dbReference type="KEGG" id="dps:DP0208"/>
<dbReference type="Pfam" id="PF04069">
    <property type="entry name" value="OpuAC"/>
    <property type="match status" value="1"/>
</dbReference>
<gene>
    <name evidence="3" type="ordered locus">DP0208</name>
</gene>
<feature type="signal peptide" evidence="1">
    <location>
        <begin position="1"/>
        <end position="28"/>
    </location>
</feature>
<feature type="chain" id="PRO_5004270653" evidence="1">
    <location>
        <begin position="29"/>
        <end position="348"/>
    </location>
</feature>
<keyword evidence="4" id="KW-1185">Reference proteome</keyword>
<dbReference type="EMBL" id="CR522870">
    <property type="protein sequence ID" value="CAG34937.1"/>
    <property type="molecule type" value="Genomic_DNA"/>
</dbReference>
<dbReference type="Gene3D" id="3.40.190.10">
    <property type="entry name" value="Periplasmic binding protein-like II"/>
    <property type="match status" value="1"/>
</dbReference>
<sequence length="348" mass="38937">MLKKMICGTLIVSAMSLTALTTSSASTANTELPGEGIRVQPARASWNTGFFQEALVRKGLSELGYKVKKPKDLSPPIFYKSVTLGDIDYWTNGWFPMHDAQLPKNFEEKAQKVGYVIKAGGMQGYMVSKKEADKFGITSLADFKREEVKKAFDKNNNGKADLVACPGGWACEKIIDHHLDVYGLEDDVTPIKASYEAAMAGALAEYRNDEPVFFYTWAPNWTIFKMKPGKDVVWINVPEIKPTEAQKSAAERMTAENIDGAVSNPIKLGFVVSDVQIVANKKFLAKNPAAKRFFEVFTLPLSDINEQNTRMNEGEKSRKDINRHADEWIAKHTTLWNSWLNEARKAVQ</sequence>
<accession>Q6ART8</accession>
<protein>
    <submittedName>
        <fullName evidence="3">Probable glycine betaine/L-proline binding protein (ProX)</fullName>
    </submittedName>
</protein>
<dbReference type="STRING" id="177439.DP0208"/>
<dbReference type="GO" id="GO:0043190">
    <property type="term" value="C:ATP-binding cassette (ABC) transporter complex"/>
    <property type="evidence" value="ECO:0007669"/>
    <property type="project" value="InterPro"/>
</dbReference>
<dbReference type="CDD" id="cd13638">
    <property type="entry name" value="PBP2_EcProx_like"/>
    <property type="match status" value="1"/>
</dbReference>
<evidence type="ECO:0000313" key="4">
    <source>
        <dbReference type="Proteomes" id="UP000000602"/>
    </source>
</evidence>
<dbReference type="InterPro" id="IPR007210">
    <property type="entry name" value="ABC_Gly_betaine_transp_sub-bd"/>
</dbReference>
<proteinExistence type="predicted"/>
<dbReference type="Proteomes" id="UP000000602">
    <property type="component" value="Chromosome"/>
</dbReference>
<dbReference type="RefSeq" id="WP_011187453.1">
    <property type="nucleotide sequence ID" value="NC_006138.1"/>
</dbReference>
<dbReference type="HOGENOM" id="CLU_070055_0_0_7"/>
<evidence type="ECO:0000259" key="2">
    <source>
        <dbReference type="Pfam" id="PF04069"/>
    </source>
</evidence>
<evidence type="ECO:0000256" key="1">
    <source>
        <dbReference type="SAM" id="SignalP"/>
    </source>
</evidence>
<dbReference type="AlphaFoldDB" id="Q6ART8"/>